<organism evidence="2 3">
    <name type="scientific">Fusarium poae</name>
    <dbReference type="NCBI Taxonomy" id="36050"/>
    <lineage>
        <taxon>Eukaryota</taxon>
        <taxon>Fungi</taxon>
        <taxon>Dikarya</taxon>
        <taxon>Ascomycota</taxon>
        <taxon>Pezizomycotina</taxon>
        <taxon>Sordariomycetes</taxon>
        <taxon>Hypocreomycetidae</taxon>
        <taxon>Hypocreales</taxon>
        <taxon>Nectriaceae</taxon>
        <taxon>Fusarium</taxon>
    </lineage>
</organism>
<keyword evidence="1" id="KW-0812">Transmembrane</keyword>
<evidence type="ECO:0000313" key="3">
    <source>
        <dbReference type="Proteomes" id="UP000091967"/>
    </source>
</evidence>
<reference evidence="2 3" key="1">
    <citation type="submission" date="2016-06" db="EMBL/GenBank/DDBJ databases">
        <title>Living apart together: crosstalk between the core and supernumerary genomes in a fungal plant pathogen.</title>
        <authorList>
            <person name="Vanheule A."/>
            <person name="Audenaert K."/>
            <person name="Warris S."/>
            <person name="Van De Geest H."/>
            <person name="Schijlen E."/>
            <person name="Hofte M."/>
            <person name="De Saeger S."/>
            <person name="Haesaert G."/>
            <person name="Waalwijk C."/>
            <person name="Van Der Lee T."/>
        </authorList>
    </citation>
    <scope>NUCLEOTIDE SEQUENCE [LARGE SCALE GENOMIC DNA]</scope>
    <source>
        <strain evidence="2 3">2516</strain>
    </source>
</reference>
<dbReference type="Proteomes" id="UP000091967">
    <property type="component" value="Unassembled WGS sequence"/>
</dbReference>
<comment type="caution">
    <text evidence="2">The sequence shown here is derived from an EMBL/GenBank/DDBJ whole genome shotgun (WGS) entry which is preliminary data.</text>
</comment>
<keyword evidence="1" id="KW-1133">Transmembrane helix</keyword>
<accession>A0A1B8BA13</accession>
<feature type="transmembrane region" description="Helical" evidence="1">
    <location>
        <begin position="74"/>
        <end position="103"/>
    </location>
</feature>
<dbReference type="EMBL" id="LYXU01000001">
    <property type="protein sequence ID" value="OBS29569.1"/>
    <property type="molecule type" value="Genomic_DNA"/>
</dbReference>
<keyword evidence="3" id="KW-1185">Reference proteome</keyword>
<evidence type="ECO:0000313" key="2">
    <source>
        <dbReference type="EMBL" id="OBS29569.1"/>
    </source>
</evidence>
<dbReference type="AlphaFoldDB" id="A0A1B8BA13"/>
<gene>
    <name evidence="2" type="ORF">FPOA_03507</name>
</gene>
<keyword evidence="1" id="KW-0472">Membrane</keyword>
<proteinExistence type="predicted"/>
<evidence type="ECO:0000256" key="1">
    <source>
        <dbReference type="SAM" id="Phobius"/>
    </source>
</evidence>
<name>A0A1B8BA13_FUSPO</name>
<protein>
    <submittedName>
        <fullName evidence="2">Uncharacterized protein</fullName>
    </submittedName>
</protein>
<sequence length="116" mass="12934">MDPRNVNEATLEEAIQISRDLEEGYQTVANPPPTRPRLWDNFVDIELDDDSSSEDIEGHEYRIMYPQPVTRSGKAAGCCFIGCTLTLALLLIAFLVIFVLAMVEAVKEGNAKKIPH</sequence>